<organism evidence="1">
    <name type="scientific">Fagus sylvatica</name>
    <name type="common">Beechnut</name>
    <dbReference type="NCBI Taxonomy" id="28930"/>
    <lineage>
        <taxon>Eukaryota</taxon>
        <taxon>Viridiplantae</taxon>
        <taxon>Streptophyta</taxon>
        <taxon>Embryophyta</taxon>
        <taxon>Tracheophyta</taxon>
        <taxon>Spermatophyta</taxon>
        <taxon>Magnoliopsida</taxon>
        <taxon>eudicotyledons</taxon>
        <taxon>Gunneridae</taxon>
        <taxon>Pentapetalae</taxon>
        <taxon>rosids</taxon>
        <taxon>fabids</taxon>
        <taxon>Fagales</taxon>
        <taxon>Fagaceae</taxon>
        <taxon>Fagus</taxon>
    </lineage>
</organism>
<accession>A0A2N9FMZ0</accession>
<dbReference type="AlphaFoldDB" id="A0A2N9FMZ0"/>
<proteinExistence type="predicted"/>
<reference evidence="1" key="1">
    <citation type="submission" date="2018-02" db="EMBL/GenBank/DDBJ databases">
        <authorList>
            <person name="Cohen D.B."/>
            <person name="Kent A.D."/>
        </authorList>
    </citation>
    <scope>NUCLEOTIDE SEQUENCE</scope>
</reference>
<dbReference type="EMBL" id="OIVN01000972">
    <property type="protein sequence ID" value="SPC88124.1"/>
    <property type="molecule type" value="Genomic_DNA"/>
</dbReference>
<gene>
    <name evidence="1" type="ORF">FSB_LOCUS16006</name>
</gene>
<protein>
    <submittedName>
        <fullName evidence="1">Uncharacterized protein</fullName>
    </submittedName>
</protein>
<evidence type="ECO:0000313" key="1">
    <source>
        <dbReference type="EMBL" id="SPC88124.1"/>
    </source>
</evidence>
<sequence length="216" mass="23452">MASIFKSRSTSSPHGARPRHAVGSFFSLSGLLDYWLILRRNIQFMADELRIYSRPGASYGVQAKTTVLPPVGPPSGAFHLLLVGCWSLMTLVEFGLRPPSTVLPPVGHSMMSIHVPCGVGSSDQVGDEIVPALTLIVTFPDGMTVSPENPLSGPSVRLKSFFPRPKPLNNDSYMISTELPGSMRTLFTSNSPIRRVITKASEWGRGMHSLLQGLGY</sequence>
<name>A0A2N9FMZ0_FAGSY</name>